<reference evidence="1" key="1">
    <citation type="submission" date="2022-10" db="EMBL/GenBank/DDBJ databases">
        <title>Genome Sequence of Xylaria curta.</title>
        <authorList>
            <person name="Buettner E."/>
        </authorList>
    </citation>
    <scope>NUCLEOTIDE SEQUENCE</scope>
    <source>
        <strain evidence="1">Babe10</strain>
    </source>
</reference>
<dbReference type="Proteomes" id="UP001143856">
    <property type="component" value="Unassembled WGS sequence"/>
</dbReference>
<sequence>MSARAEEAGGSWPPGPMMLEPPDEFIKRHFLELFPSLSNETLYNTDLERFKTENGAASASAKKLLEDEKTRFVGILTDWDAEQEKRDGKRQRRDTDPLSKVRANISQRHSWNDVIEELERAQNDHDTSKRLGKMWKFFRKVGEKSEVIEPFLAFIPNGDYTSVICGGIKFILGACAAANTARDKVANLISELPQAISSAIEYSELYRSDQTLQDATRDLYIKILFAIEGILLHLTKKSSFEWLKPLFQQGAYGPVDDKIEDVKKASERLEMTLKLCEHKRLDIIQHGVEGTRSDVATLRNFLVQFFSVQLHNNAWYADLQRRNQETGKHPNKREYISKGELLRFIQPASLTIHEVVSQKTTTERVLRAGYSMGTDKQARAKWLMVDETNAVGEWFKSKHSGAILVNGNSCVEMISPLSFFCAMLIQSLKSLEQIIVLNHLCGLHTLKEGLGNELRGSFGLLKNLTSQLVAQWHSDELSCLSEEYVSAIKNEEQNMSFKHLWRLFQTLVQALPPMTPLFIFIDGISYYETEEFAPGTEKLLEAIMQLLESDRTKAMVKVFVSSAHRAMGIKKLFRENETLWIPNTLSGARLGFADTQFQSAFGQRIATLEESSKGRKKAWDTETAVTRCIE</sequence>
<accession>A0ACC1PJB2</accession>
<keyword evidence="2" id="KW-1185">Reference proteome</keyword>
<evidence type="ECO:0000313" key="1">
    <source>
        <dbReference type="EMBL" id="KAJ2993127.1"/>
    </source>
</evidence>
<evidence type="ECO:0000313" key="2">
    <source>
        <dbReference type="Proteomes" id="UP001143856"/>
    </source>
</evidence>
<comment type="caution">
    <text evidence="1">The sequence shown here is derived from an EMBL/GenBank/DDBJ whole genome shotgun (WGS) entry which is preliminary data.</text>
</comment>
<dbReference type="EMBL" id="JAPDGR010000230">
    <property type="protein sequence ID" value="KAJ2993127.1"/>
    <property type="molecule type" value="Genomic_DNA"/>
</dbReference>
<organism evidence="1 2">
    <name type="scientific">Xylaria curta</name>
    <dbReference type="NCBI Taxonomy" id="42375"/>
    <lineage>
        <taxon>Eukaryota</taxon>
        <taxon>Fungi</taxon>
        <taxon>Dikarya</taxon>
        <taxon>Ascomycota</taxon>
        <taxon>Pezizomycotina</taxon>
        <taxon>Sordariomycetes</taxon>
        <taxon>Xylariomycetidae</taxon>
        <taxon>Xylariales</taxon>
        <taxon>Xylariaceae</taxon>
        <taxon>Xylaria</taxon>
    </lineage>
</organism>
<proteinExistence type="predicted"/>
<protein>
    <submittedName>
        <fullName evidence="1">Uncharacterized protein</fullName>
    </submittedName>
</protein>
<name>A0ACC1PJB2_9PEZI</name>
<gene>
    <name evidence="1" type="ORF">NUW58_g1940</name>
</gene>